<gene>
    <name evidence="1" type="ORF">CN357_22210</name>
</gene>
<protein>
    <submittedName>
        <fullName evidence="1">Uncharacterized protein</fullName>
    </submittedName>
</protein>
<organism evidence="1 2">
    <name type="scientific">Bacillus cereus</name>
    <dbReference type="NCBI Taxonomy" id="1396"/>
    <lineage>
        <taxon>Bacteria</taxon>
        <taxon>Bacillati</taxon>
        <taxon>Bacillota</taxon>
        <taxon>Bacilli</taxon>
        <taxon>Bacillales</taxon>
        <taxon>Bacillaceae</taxon>
        <taxon>Bacillus</taxon>
        <taxon>Bacillus cereus group</taxon>
    </lineage>
</organism>
<dbReference type="RefSeq" id="WP_098297427.1">
    <property type="nucleotide sequence ID" value="NZ_NTSO01000015.1"/>
</dbReference>
<accession>A0A9X6VWI9</accession>
<evidence type="ECO:0000313" key="1">
    <source>
        <dbReference type="EMBL" id="PFF46161.1"/>
    </source>
</evidence>
<sequence>MEEKLQGEQLYWSMNGNFGAWTSILKLIKENKVESLDDLYHLGIMQLEHLHEKMKGIEPSSLED</sequence>
<dbReference type="Proteomes" id="UP000220210">
    <property type="component" value="Unassembled WGS sequence"/>
</dbReference>
<reference evidence="1 2" key="1">
    <citation type="submission" date="2017-09" db="EMBL/GenBank/DDBJ databases">
        <title>Large-scale bioinformatics analysis of Bacillus genomes uncovers conserved roles of natural products in bacterial physiology.</title>
        <authorList>
            <consortium name="Agbiome Team Llc"/>
            <person name="Bleich R.M."/>
            <person name="Kirk G.J."/>
            <person name="Santa Maria K.C."/>
            <person name="Allen S.E."/>
            <person name="Farag S."/>
            <person name="Shank E.A."/>
            <person name="Bowers A."/>
        </authorList>
    </citation>
    <scope>NUCLEOTIDE SEQUENCE [LARGE SCALE GENOMIC DNA]</scope>
    <source>
        <strain evidence="1 2">AFS020204</strain>
    </source>
</reference>
<evidence type="ECO:0000313" key="2">
    <source>
        <dbReference type="Proteomes" id="UP000220210"/>
    </source>
</evidence>
<dbReference type="EMBL" id="NTSO01000015">
    <property type="protein sequence ID" value="PFF46161.1"/>
    <property type="molecule type" value="Genomic_DNA"/>
</dbReference>
<comment type="caution">
    <text evidence="1">The sequence shown here is derived from an EMBL/GenBank/DDBJ whole genome shotgun (WGS) entry which is preliminary data.</text>
</comment>
<dbReference type="AlphaFoldDB" id="A0A9X6VWI9"/>
<proteinExistence type="predicted"/>
<name>A0A9X6VWI9_BACCE</name>